<feature type="domain" description="Translation initiation factor 3 N-terminal" evidence="5">
    <location>
        <begin position="69"/>
        <end position="133"/>
    </location>
</feature>
<dbReference type="InterPro" id="IPR001288">
    <property type="entry name" value="Translation_initiation_fac_3"/>
</dbReference>
<dbReference type="GO" id="GO:0005739">
    <property type="term" value="C:mitochondrion"/>
    <property type="evidence" value="ECO:0007669"/>
    <property type="project" value="TreeGrafter"/>
</dbReference>
<evidence type="ECO:0000256" key="4">
    <source>
        <dbReference type="SAM" id="MobiDB-lite"/>
    </source>
</evidence>
<dbReference type="InterPro" id="IPR036788">
    <property type="entry name" value="T_IF-3_C_sf"/>
</dbReference>
<feature type="compositionally biased region" description="Polar residues" evidence="4">
    <location>
        <begin position="225"/>
        <end position="237"/>
    </location>
</feature>
<dbReference type="GO" id="GO:0070124">
    <property type="term" value="P:mitochondrial translational initiation"/>
    <property type="evidence" value="ECO:0007669"/>
    <property type="project" value="TreeGrafter"/>
</dbReference>
<dbReference type="Pfam" id="PF05198">
    <property type="entry name" value="IF3_N"/>
    <property type="match status" value="1"/>
</dbReference>
<name>A0A023EM14_AEDAL</name>
<dbReference type="FunFam" id="3.30.110.10:FF:000006">
    <property type="entry name" value="Probable translation initiation factor, mitochondrial"/>
    <property type="match status" value="1"/>
</dbReference>
<evidence type="ECO:0000313" key="6">
    <source>
        <dbReference type="EMBL" id="JAC10322.1"/>
    </source>
</evidence>
<dbReference type="PANTHER" id="PTHR10938:SF0">
    <property type="entry name" value="TRANSLATION INITIATION FACTOR IF-3, MITOCHONDRIAL"/>
    <property type="match status" value="1"/>
</dbReference>
<dbReference type="EMBL" id="GAPW01003276">
    <property type="protein sequence ID" value="JAC10322.1"/>
    <property type="molecule type" value="mRNA"/>
</dbReference>
<dbReference type="Gene3D" id="3.10.20.80">
    <property type="entry name" value="Translation initiation factor 3 (IF-3), N-terminal domain"/>
    <property type="match status" value="1"/>
</dbReference>
<dbReference type="VEuPathDB" id="VectorBase:AALF027281"/>
<evidence type="ECO:0000256" key="2">
    <source>
        <dbReference type="ARBA" id="ARBA00022540"/>
    </source>
</evidence>
<comment type="similarity">
    <text evidence="1">Belongs to the IF-3 family.</text>
</comment>
<evidence type="ECO:0000256" key="1">
    <source>
        <dbReference type="ARBA" id="ARBA00005439"/>
    </source>
</evidence>
<accession>A0A023EM14</accession>
<dbReference type="PANTHER" id="PTHR10938">
    <property type="entry name" value="TRANSLATION INITIATION FACTOR IF-3"/>
    <property type="match status" value="1"/>
</dbReference>
<keyword evidence="3" id="KW-0648">Protein biosynthesis</keyword>
<dbReference type="Gene3D" id="3.30.110.10">
    <property type="entry name" value="Translation initiation factor 3 (IF-3), C-terminal domain"/>
    <property type="match status" value="1"/>
</dbReference>
<protein>
    <submittedName>
        <fullName evidence="6">Putative translation initiation factor-3 if3</fullName>
    </submittedName>
</protein>
<dbReference type="AlphaFoldDB" id="A0A023EM14"/>
<keyword evidence="2 6" id="KW-0396">Initiation factor</keyword>
<evidence type="ECO:0000259" key="5">
    <source>
        <dbReference type="Pfam" id="PF05198"/>
    </source>
</evidence>
<dbReference type="GO" id="GO:0003743">
    <property type="term" value="F:translation initiation factor activity"/>
    <property type="evidence" value="ECO:0007669"/>
    <property type="project" value="UniProtKB-KW"/>
</dbReference>
<sequence>MNVLGRIVRTTIYCRAPLVASSLRSVPAAVSNHHHQIQYASKSSKAAVGDAATGGEVGVAAGAKKSKPAPKITLVGSDQSVSIVNLDEAQKISKRRDLKLVKIVDSDMKTQRPVYKLMTSAEYLEEDLKRREEKKRNKQEAAIKGDKLLTISARITEHDLLSKIHNVQKWLNKHYEVRVIVSGDGDKSKQETVASAFESHVKDIGRIVQKRFRENDMRFQILPVGNSSDNVPNTATAGASKKPAGKHPAGGAEQHQSVRAFHSSAPIVLAA</sequence>
<dbReference type="SUPFAM" id="SSF55200">
    <property type="entry name" value="Translation initiation factor IF3, C-terminal domain"/>
    <property type="match status" value="1"/>
</dbReference>
<reference evidence="6" key="1">
    <citation type="journal article" date="2014" name="PLoS Negl. Trop. Dis.">
        <title>Identification and characterization of seminal fluid proteins in the Asian tiger mosquito, Aedes albopictus.</title>
        <authorList>
            <person name="Boes K.E."/>
            <person name="Ribeiro J.M."/>
            <person name="Wong A."/>
            <person name="Harrington L.C."/>
            <person name="Wolfner M.F."/>
            <person name="Sirot L.K."/>
        </authorList>
    </citation>
    <scope>NUCLEOTIDE SEQUENCE</scope>
    <source>
        <tissue evidence="6">Reproductive organs</tissue>
    </source>
</reference>
<dbReference type="GO" id="GO:0032790">
    <property type="term" value="P:ribosome disassembly"/>
    <property type="evidence" value="ECO:0007669"/>
    <property type="project" value="TreeGrafter"/>
</dbReference>
<dbReference type="InterPro" id="IPR019814">
    <property type="entry name" value="Translation_initiation_fac_3_N"/>
</dbReference>
<dbReference type="VEuPathDB" id="VectorBase:AALFPA_076380"/>
<feature type="region of interest" description="Disordered" evidence="4">
    <location>
        <begin position="223"/>
        <end position="271"/>
    </location>
</feature>
<dbReference type="VEuPathDB" id="VectorBase:AALC636_019050"/>
<dbReference type="GO" id="GO:0043022">
    <property type="term" value="F:ribosome binding"/>
    <property type="evidence" value="ECO:0007669"/>
    <property type="project" value="TreeGrafter"/>
</dbReference>
<proteinExistence type="evidence at transcript level"/>
<evidence type="ECO:0000256" key="3">
    <source>
        <dbReference type="ARBA" id="ARBA00022917"/>
    </source>
</evidence>
<organism evidence="6">
    <name type="scientific">Aedes albopictus</name>
    <name type="common">Asian tiger mosquito</name>
    <name type="synonym">Stegomyia albopicta</name>
    <dbReference type="NCBI Taxonomy" id="7160"/>
    <lineage>
        <taxon>Eukaryota</taxon>
        <taxon>Metazoa</taxon>
        <taxon>Ecdysozoa</taxon>
        <taxon>Arthropoda</taxon>
        <taxon>Hexapoda</taxon>
        <taxon>Insecta</taxon>
        <taxon>Pterygota</taxon>
        <taxon>Neoptera</taxon>
        <taxon>Endopterygota</taxon>
        <taxon>Diptera</taxon>
        <taxon>Nematocera</taxon>
        <taxon>Culicoidea</taxon>
        <taxon>Culicidae</taxon>
        <taxon>Culicinae</taxon>
        <taxon>Aedini</taxon>
        <taxon>Aedes</taxon>
        <taxon>Stegomyia</taxon>
    </lineage>
</organism>
<dbReference type="InterPro" id="IPR036787">
    <property type="entry name" value="T_IF-3_N_sf"/>
</dbReference>